<feature type="transmembrane region" description="Helical" evidence="6">
    <location>
        <begin position="80"/>
        <end position="102"/>
    </location>
</feature>
<dbReference type="SUPFAM" id="SSF103481">
    <property type="entry name" value="Multidrug resistance efflux transporter EmrE"/>
    <property type="match status" value="2"/>
</dbReference>
<comment type="caution">
    <text evidence="8">The sequence shown here is derived from an EMBL/GenBank/DDBJ whole genome shotgun (WGS) entry which is preliminary data.</text>
</comment>
<dbReference type="PANTHER" id="PTHR32322">
    <property type="entry name" value="INNER MEMBRANE TRANSPORTER"/>
    <property type="match status" value="1"/>
</dbReference>
<gene>
    <name evidence="8" type="ORF">GCM10009765_09550</name>
</gene>
<reference evidence="8 9" key="1">
    <citation type="journal article" date="2019" name="Int. J. Syst. Evol. Microbiol.">
        <title>The Global Catalogue of Microorganisms (GCM) 10K type strain sequencing project: providing services to taxonomists for standard genome sequencing and annotation.</title>
        <authorList>
            <consortium name="The Broad Institute Genomics Platform"/>
            <consortium name="The Broad Institute Genome Sequencing Center for Infectious Disease"/>
            <person name="Wu L."/>
            <person name="Ma J."/>
        </authorList>
    </citation>
    <scope>NUCLEOTIDE SEQUENCE [LARGE SCALE GENOMIC DNA]</scope>
    <source>
        <strain evidence="8 9">JCM 14718</strain>
    </source>
</reference>
<comment type="subcellular location">
    <subcellularLocation>
        <location evidence="1">Membrane</location>
        <topology evidence="1">Multi-pass membrane protein</topology>
    </subcellularLocation>
</comment>
<keyword evidence="4 6" id="KW-1133">Transmembrane helix</keyword>
<dbReference type="PANTHER" id="PTHR32322:SF2">
    <property type="entry name" value="EAMA DOMAIN-CONTAINING PROTEIN"/>
    <property type="match status" value="1"/>
</dbReference>
<keyword evidence="9" id="KW-1185">Reference proteome</keyword>
<comment type="similarity">
    <text evidence="2">Belongs to the EamA transporter family.</text>
</comment>
<evidence type="ECO:0000256" key="4">
    <source>
        <dbReference type="ARBA" id="ARBA00022989"/>
    </source>
</evidence>
<feature type="transmembrane region" description="Helical" evidence="6">
    <location>
        <begin position="194"/>
        <end position="217"/>
    </location>
</feature>
<proteinExistence type="inferred from homology"/>
<dbReference type="InterPro" id="IPR050638">
    <property type="entry name" value="AA-Vitamin_Transporters"/>
</dbReference>
<organism evidence="8 9">
    <name type="scientific">Fodinicola feengrottensis</name>
    <dbReference type="NCBI Taxonomy" id="435914"/>
    <lineage>
        <taxon>Bacteria</taxon>
        <taxon>Bacillati</taxon>
        <taxon>Actinomycetota</taxon>
        <taxon>Actinomycetes</taxon>
        <taxon>Mycobacteriales</taxon>
        <taxon>Fodinicola</taxon>
    </lineage>
</organism>
<feature type="transmembrane region" description="Helical" evidence="6">
    <location>
        <begin position="139"/>
        <end position="157"/>
    </location>
</feature>
<feature type="transmembrane region" description="Helical" evidence="6">
    <location>
        <begin position="163"/>
        <end position="182"/>
    </location>
</feature>
<accession>A0ABN2FYY8</accession>
<evidence type="ECO:0000256" key="3">
    <source>
        <dbReference type="ARBA" id="ARBA00022692"/>
    </source>
</evidence>
<feature type="transmembrane region" description="Helical" evidence="6">
    <location>
        <begin position="229"/>
        <end position="247"/>
    </location>
</feature>
<dbReference type="EMBL" id="BAAANY010000003">
    <property type="protein sequence ID" value="GAA1662184.1"/>
    <property type="molecule type" value="Genomic_DNA"/>
</dbReference>
<name>A0ABN2FYY8_9ACTN</name>
<dbReference type="InterPro" id="IPR037185">
    <property type="entry name" value="EmrE-like"/>
</dbReference>
<feature type="transmembrane region" description="Helical" evidence="6">
    <location>
        <begin position="282"/>
        <end position="299"/>
    </location>
</feature>
<evidence type="ECO:0000313" key="9">
    <source>
        <dbReference type="Proteomes" id="UP001500618"/>
    </source>
</evidence>
<dbReference type="Proteomes" id="UP001500618">
    <property type="component" value="Unassembled WGS sequence"/>
</dbReference>
<feature type="transmembrane region" description="Helical" evidence="6">
    <location>
        <begin position="108"/>
        <end position="127"/>
    </location>
</feature>
<dbReference type="InterPro" id="IPR000620">
    <property type="entry name" value="EamA_dom"/>
</dbReference>
<evidence type="ECO:0000313" key="8">
    <source>
        <dbReference type="EMBL" id="GAA1662184.1"/>
    </source>
</evidence>
<feature type="domain" description="EamA" evidence="7">
    <location>
        <begin position="165"/>
        <end position="298"/>
    </location>
</feature>
<feature type="domain" description="EamA" evidence="7">
    <location>
        <begin position="21"/>
        <end position="152"/>
    </location>
</feature>
<dbReference type="RefSeq" id="WP_344307484.1">
    <property type="nucleotide sequence ID" value="NZ_BAAANY010000003.1"/>
</dbReference>
<keyword evidence="5 6" id="KW-0472">Membrane</keyword>
<sequence length="308" mass="31311">MTQVESAPLVRNGSQGWLAAVGLSVLFVLIWSGGYLVGTIGAHSGPPLALAAWRFLAAFVVIGVVALVTRAPWPTDPRVYAHLLLTGALLQTGQLGGIYVGLGNGVPAGLSSLVLSASPLVVAAAAVPIFGEKLAGQQWLGLGIGLLGVGISLAGKLSNSGNVIGYVSTGLAVLAFAAGTLYQKKFGQTVDLRTGTTIQLLGATVTCFPLAAAYGGLHLPLTLPALGSLAWLAIVNSIGALMLLFVLLRRSSGGAATSLLYLVPPVTALLAVPLLGQPVTTSIFLGMAVSAVGVTLVLVKRKVRRPAR</sequence>
<keyword evidence="3 6" id="KW-0812">Transmembrane</keyword>
<evidence type="ECO:0000256" key="1">
    <source>
        <dbReference type="ARBA" id="ARBA00004141"/>
    </source>
</evidence>
<evidence type="ECO:0000256" key="6">
    <source>
        <dbReference type="SAM" id="Phobius"/>
    </source>
</evidence>
<protein>
    <submittedName>
        <fullName evidence="8">DMT family transporter</fullName>
    </submittedName>
</protein>
<feature type="transmembrane region" description="Helical" evidence="6">
    <location>
        <begin position="16"/>
        <end position="36"/>
    </location>
</feature>
<evidence type="ECO:0000259" key="7">
    <source>
        <dbReference type="Pfam" id="PF00892"/>
    </source>
</evidence>
<dbReference type="Pfam" id="PF00892">
    <property type="entry name" value="EamA"/>
    <property type="match status" value="2"/>
</dbReference>
<feature type="transmembrane region" description="Helical" evidence="6">
    <location>
        <begin position="48"/>
        <end position="68"/>
    </location>
</feature>
<evidence type="ECO:0000256" key="5">
    <source>
        <dbReference type="ARBA" id="ARBA00023136"/>
    </source>
</evidence>
<evidence type="ECO:0000256" key="2">
    <source>
        <dbReference type="ARBA" id="ARBA00007362"/>
    </source>
</evidence>